<dbReference type="AlphaFoldDB" id="A0A1D1XMV6"/>
<accession>A0A1D1XMV6</accession>
<keyword evidence="1" id="KW-0378">Hydrolase</keyword>
<name>A0A1D1XMV6_9ARAE</name>
<organism evidence="3">
    <name type="scientific">Anthurium amnicola</name>
    <dbReference type="NCBI Taxonomy" id="1678845"/>
    <lineage>
        <taxon>Eukaryota</taxon>
        <taxon>Viridiplantae</taxon>
        <taxon>Streptophyta</taxon>
        <taxon>Embryophyta</taxon>
        <taxon>Tracheophyta</taxon>
        <taxon>Spermatophyta</taxon>
        <taxon>Magnoliopsida</taxon>
        <taxon>Liliopsida</taxon>
        <taxon>Araceae</taxon>
        <taxon>Pothoideae</taxon>
        <taxon>Potheae</taxon>
        <taxon>Anthurium</taxon>
    </lineage>
</organism>
<gene>
    <name evidence="3" type="primary">PNAE_4</name>
    <name evidence="3" type="ORF">g.121029</name>
</gene>
<dbReference type="GO" id="GO:0009696">
    <property type="term" value="P:salicylic acid metabolic process"/>
    <property type="evidence" value="ECO:0007669"/>
    <property type="project" value="TreeGrafter"/>
</dbReference>
<dbReference type="InterPro" id="IPR000073">
    <property type="entry name" value="AB_hydrolase_1"/>
</dbReference>
<dbReference type="GO" id="GO:0080030">
    <property type="term" value="F:methyl indole-3-acetate esterase activity"/>
    <property type="evidence" value="ECO:0007669"/>
    <property type="project" value="TreeGrafter"/>
</dbReference>
<feature type="domain" description="AB hydrolase-1" evidence="2">
    <location>
        <begin position="11"/>
        <end position="253"/>
    </location>
</feature>
<proteinExistence type="predicted"/>
<evidence type="ECO:0000313" key="3">
    <source>
        <dbReference type="EMBL" id="JAT43719.1"/>
    </source>
</evidence>
<dbReference type="SUPFAM" id="SSF53474">
    <property type="entry name" value="alpha/beta-Hydrolases"/>
    <property type="match status" value="1"/>
</dbReference>
<reference evidence="3" key="1">
    <citation type="submission" date="2015-07" db="EMBL/GenBank/DDBJ databases">
        <title>Transcriptome Assembly of Anthurium amnicola.</title>
        <authorList>
            <person name="Suzuki J."/>
        </authorList>
    </citation>
    <scope>NUCLEOTIDE SEQUENCE</scope>
</reference>
<dbReference type="GO" id="GO:0080032">
    <property type="term" value="F:methyl jasmonate esterase activity"/>
    <property type="evidence" value="ECO:0007669"/>
    <property type="project" value="TreeGrafter"/>
</dbReference>
<dbReference type="InterPro" id="IPR029058">
    <property type="entry name" value="AB_hydrolase_fold"/>
</dbReference>
<dbReference type="GO" id="GO:0080031">
    <property type="term" value="F:methyl salicylate esterase activity"/>
    <property type="evidence" value="ECO:0007669"/>
    <property type="project" value="TreeGrafter"/>
</dbReference>
<dbReference type="PANTHER" id="PTHR10992:SF1083">
    <property type="entry name" value="METHYLESTERASE 1"/>
    <property type="match status" value="1"/>
</dbReference>
<dbReference type="GO" id="GO:0009694">
    <property type="term" value="P:jasmonic acid metabolic process"/>
    <property type="evidence" value="ECO:0007669"/>
    <property type="project" value="TreeGrafter"/>
</dbReference>
<dbReference type="Pfam" id="PF12697">
    <property type="entry name" value="Abhydrolase_6"/>
    <property type="match status" value="1"/>
</dbReference>
<dbReference type="InterPro" id="IPR000639">
    <property type="entry name" value="Epox_hydrolase-like"/>
</dbReference>
<evidence type="ECO:0000256" key="1">
    <source>
        <dbReference type="ARBA" id="ARBA00022801"/>
    </source>
</evidence>
<dbReference type="PANTHER" id="PTHR10992">
    <property type="entry name" value="METHYLESTERASE FAMILY MEMBER"/>
    <property type="match status" value="1"/>
</dbReference>
<dbReference type="FunFam" id="3.40.50.1820:FF:000051">
    <property type="entry name" value="(S)-hydroxynitrile lyase"/>
    <property type="match status" value="1"/>
</dbReference>
<sequence>MESEAGEKKHFVLVHGSCHGAWCWYKLATLLSAAGHRVTAPDLAACGTDARRIDDVKTFSEYSQPLTEVMRGLPQGEKVVLVGHSFGGLSLSLAMDRFPEKVAAGVFVTAFMPDSSSNPSYVLDEYVKRTPRASWVDNKVSFDRGPDKPSTSMLFGPKFLSSRLYNFCSPEDITLAMSLIRVGCLFQEDLSGEPPFSAQTYGSVKTVYILCDEDLTIPMEFQRWMTENHAVDEVRVVEGADHMPMLSKPRELCQHLLDIARKYASCPCPSSSL</sequence>
<dbReference type="EMBL" id="GDJX01024217">
    <property type="protein sequence ID" value="JAT43719.1"/>
    <property type="molecule type" value="Transcribed_RNA"/>
</dbReference>
<dbReference type="Gene3D" id="3.40.50.1820">
    <property type="entry name" value="alpha/beta hydrolase"/>
    <property type="match status" value="1"/>
</dbReference>
<dbReference type="InterPro" id="IPR045889">
    <property type="entry name" value="MES/HNL"/>
</dbReference>
<protein>
    <submittedName>
        <fullName evidence="3">Polyneuridine-aldehyde esterase</fullName>
    </submittedName>
</protein>
<dbReference type="PRINTS" id="PR00412">
    <property type="entry name" value="EPOXHYDRLASE"/>
</dbReference>
<evidence type="ECO:0000259" key="2">
    <source>
        <dbReference type="Pfam" id="PF12697"/>
    </source>
</evidence>